<feature type="binding site" evidence="5">
    <location>
        <position position="279"/>
    </location>
    <ligand>
        <name>a divalent metal cation</name>
        <dbReference type="ChEBI" id="CHEBI:60240"/>
        <label>2</label>
        <note>catalytic</note>
    </ligand>
</feature>
<feature type="binding site" evidence="5">
    <location>
        <position position="313"/>
    </location>
    <ligand>
        <name>a divalent metal cation</name>
        <dbReference type="ChEBI" id="CHEBI:60240"/>
        <label>2</label>
        <note>catalytic</note>
    </ligand>
</feature>
<dbReference type="Proteomes" id="UP001283361">
    <property type="component" value="Unassembled WGS sequence"/>
</dbReference>
<dbReference type="HAMAP" id="MF_01974">
    <property type="entry name" value="MetAP_1"/>
    <property type="match status" value="1"/>
</dbReference>
<accession>A0AAE0ZAG4</accession>
<keyword evidence="4 5" id="KW-0378">Hydrolase</keyword>
<dbReference type="InterPro" id="IPR002467">
    <property type="entry name" value="Pept_M24A_MAP1"/>
</dbReference>
<dbReference type="NCBIfam" id="TIGR00500">
    <property type="entry name" value="met_pdase_I"/>
    <property type="match status" value="1"/>
</dbReference>
<keyword evidence="3 5" id="KW-0479">Metal-binding</keyword>
<keyword evidence="10" id="KW-1185">Reference proteome</keyword>
<dbReference type="EMBL" id="JAWDGP010004358">
    <property type="protein sequence ID" value="KAK3765056.1"/>
    <property type="molecule type" value="Genomic_DNA"/>
</dbReference>
<dbReference type="PANTHER" id="PTHR43330:SF8">
    <property type="entry name" value="METHIONINE AMINOPEPTIDASE 1D, MITOCHONDRIAL"/>
    <property type="match status" value="1"/>
</dbReference>
<gene>
    <name evidence="9" type="ORF">RRG08_023574</name>
</gene>
<dbReference type="EC" id="3.4.11.18" evidence="6"/>
<dbReference type="SUPFAM" id="SSF55920">
    <property type="entry name" value="Creatinase/aminopeptidase"/>
    <property type="match status" value="1"/>
</dbReference>
<reference evidence="9" key="1">
    <citation type="journal article" date="2023" name="G3 (Bethesda)">
        <title>A reference genome for the long-term kleptoplast-retaining sea slug Elysia crispata morphotype clarki.</title>
        <authorList>
            <person name="Eastman K.E."/>
            <person name="Pendleton A.L."/>
            <person name="Shaikh M.A."/>
            <person name="Suttiyut T."/>
            <person name="Ogas R."/>
            <person name="Tomko P."/>
            <person name="Gavelis G."/>
            <person name="Widhalm J.R."/>
            <person name="Wisecaver J.H."/>
        </authorList>
    </citation>
    <scope>NUCLEOTIDE SEQUENCE</scope>
    <source>
        <strain evidence="9">ECLA1</strain>
    </source>
</reference>
<feature type="transmembrane region" description="Helical" evidence="7">
    <location>
        <begin position="12"/>
        <end position="33"/>
    </location>
</feature>
<dbReference type="InterPro" id="IPR000994">
    <property type="entry name" value="Pept_M24"/>
</dbReference>
<dbReference type="PANTHER" id="PTHR43330">
    <property type="entry name" value="METHIONINE AMINOPEPTIDASE"/>
    <property type="match status" value="1"/>
</dbReference>
<comment type="caution">
    <text evidence="9">The sequence shown here is derived from an EMBL/GenBank/DDBJ whole genome shotgun (WGS) entry which is preliminary data.</text>
</comment>
<protein>
    <recommendedName>
        <fullName evidence="6">Methionine aminopeptidase</fullName>
        <ecNumber evidence="6">3.4.11.18</ecNumber>
    </recommendedName>
</protein>
<comment type="cofactor">
    <cofactor evidence="5">
        <name>Co(2+)</name>
        <dbReference type="ChEBI" id="CHEBI:48828"/>
    </cofactor>
    <cofactor evidence="5">
        <name>Zn(2+)</name>
        <dbReference type="ChEBI" id="CHEBI:29105"/>
    </cofactor>
    <cofactor evidence="5">
        <name>Mn(2+)</name>
        <dbReference type="ChEBI" id="CHEBI:29035"/>
    </cofactor>
    <cofactor evidence="5">
        <name>Fe(2+)</name>
        <dbReference type="ChEBI" id="CHEBI:29033"/>
    </cofactor>
    <text evidence="5">Binds 2 divalent metal cations per subunit. Has a high-affinity and a low affinity metal-binding site. The true nature of the physiological cofactor is under debate. The enzyme is active with cobalt, zinc, manganese or divalent iron ions. Most likely, methionine aminopeptidases function as mononuclear Fe(2+)-metalloproteases under physiological conditions, and the catalytically relevant metal-binding site has been assigned to the histidine-containing high-affinity site.</text>
</comment>
<dbReference type="Gene3D" id="3.90.230.10">
    <property type="entry name" value="Creatinase/methionine aminopeptidase superfamily"/>
    <property type="match status" value="1"/>
</dbReference>
<dbReference type="PROSITE" id="PS00680">
    <property type="entry name" value="MAP_1"/>
    <property type="match status" value="1"/>
</dbReference>
<evidence type="ECO:0000313" key="9">
    <source>
        <dbReference type="EMBL" id="KAK3765056.1"/>
    </source>
</evidence>
<evidence type="ECO:0000256" key="2">
    <source>
        <dbReference type="ARBA" id="ARBA00022670"/>
    </source>
</evidence>
<dbReference type="InterPro" id="IPR036005">
    <property type="entry name" value="Creatinase/aminopeptidase-like"/>
</dbReference>
<name>A0AAE0ZAG4_9GAST</name>
<evidence type="ECO:0000256" key="1">
    <source>
        <dbReference type="ARBA" id="ARBA00022438"/>
    </source>
</evidence>
<dbReference type="GO" id="GO:0046872">
    <property type="term" value="F:metal ion binding"/>
    <property type="evidence" value="ECO:0007669"/>
    <property type="project" value="UniProtKB-UniRule"/>
</dbReference>
<feature type="binding site" evidence="5">
    <location>
        <position position="216"/>
    </location>
    <ligand>
        <name>a divalent metal cation</name>
        <dbReference type="ChEBI" id="CHEBI:60240"/>
        <label>2</label>
        <note>catalytic</note>
    </ligand>
</feature>
<evidence type="ECO:0000256" key="7">
    <source>
        <dbReference type="SAM" id="Phobius"/>
    </source>
</evidence>
<comment type="catalytic activity">
    <reaction evidence="5 6">
        <text>Release of N-terminal amino acids, preferentially methionine, from peptides and arylamides.</text>
        <dbReference type="EC" id="3.4.11.18"/>
    </reaction>
</comment>
<evidence type="ECO:0000313" key="10">
    <source>
        <dbReference type="Proteomes" id="UP001283361"/>
    </source>
</evidence>
<dbReference type="GO" id="GO:0070006">
    <property type="term" value="F:metalloaminopeptidase activity"/>
    <property type="evidence" value="ECO:0007669"/>
    <property type="project" value="UniProtKB-UniRule"/>
</dbReference>
<dbReference type="AlphaFoldDB" id="A0AAE0ZAG4"/>
<dbReference type="PRINTS" id="PR00599">
    <property type="entry name" value="MAPEPTIDASE"/>
</dbReference>
<feature type="binding site" evidence="5">
    <location>
        <position position="216"/>
    </location>
    <ligand>
        <name>a divalent metal cation</name>
        <dbReference type="ChEBI" id="CHEBI:60240"/>
        <label>1</label>
    </ligand>
</feature>
<keyword evidence="2 5" id="KW-0645">Protease</keyword>
<evidence type="ECO:0000256" key="3">
    <source>
        <dbReference type="ARBA" id="ARBA00022723"/>
    </source>
</evidence>
<evidence type="ECO:0000256" key="5">
    <source>
        <dbReference type="HAMAP-Rule" id="MF_03174"/>
    </source>
</evidence>
<keyword evidence="7" id="KW-0812">Transmembrane</keyword>
<feature type="domain" description="Peptidase M24" evidence="8">
    <location>
        <begin position="123"/>
        <end position="351"/>
    </location>
</feature>
<feature type="binding site" evidence="5">
    <location>
        <position position="205"/>
    </location>
    <ligand>
        <name>a divalent metal cation</name>
        <dbReference type="ChEBI" id="CHEBI:60240"/>
        <label>1</label>
    </ligand>
</feature>
<feature type="binding site" evidence="5">
    <location>
        <position position="188"/>
    </location>
    <ligand>
        <name>substrate</name>
    </ligand>
</feature>
<sequence>MQDLLNTTHAFYFRTFVLFDLILCLSIVIRISVVVTDGAMVSSFYVLPRLCSKSFLNFIHKTAEYCNSSPFKNLQALQLFSATSKTETKRCIPSTIGLPSYVTSSQLKTPSIAEIKTDEQISQMLPACKLAASILKHVGNNIKVGITTDHIDDMVFSKCIEAGAYPSPLLYKGFPKSVCTSVNEVACHGIPSKQILNEGDIVNVDITVFYNGYHGDTSATFSLGKVDDRSRELMLATQDCLNAGISVCRDGALFSDIGDIIFEKACEAGFEVIPFFCGHGIGTYFHGPPDIVHVPSDHLGTERMKAGMTFTIEPILCDGYAEIKILDDGWTVVTTDGSRSAQYEHTILVTESGNQILTK</sequence>
<dbReference type="CDD" id="cd01086">
    <property type="entry name" value="MetAP1"/>
    <property type="match status" value="1"/>
</dbReference>
<keyword evidence="7" id="KW-0472">Membrane</keyword>
<keyword evidence="1 5" id="KW-0031">Aminopeptidase</keyword>
<dbReference type="GO" id="GO:0004239">
    <property type="term" value="F:initiator methionyl aminopeptidase activity"/>
    <property type="evidence" value="ECO:0007669"/>
    <property type="project" value="UniProtKB-UniRule"/>
</dbReference>
<evidence type="ECO:0000256" key="6">
    <source>
        <dbReference type="RuleBase" id="RU003653"/>
    </source>
</evidence>
<keyword evidence="7" id="KW-1133">Transmembrane helix</keyword>
<evidence type="ECO:0000259" key="8">
    <source>
        <dbReference type="Pfam" id="PF00557"/>
    </source>
</evidence>
<dbReference type="Pfam" id="PF00557">
    <property type="entry name" value="Peptidase_M24"/>
    <property type="match status" value="1"/>
</dbReference>
<evidence type="ECO:0000256" key="4">
    <source>
        <dbReference type="ARBA" id="ARBA00022801"/>
    </source>
</evidence>
<feature type="binding site" evidence="5">
    <location>
        <position position="344"/>
    </location>
    <ligand>
        <name>a divalent metal cation</name>
        <dbReference type="ChEBI" id="CHEBI:60240"/>
        <label>2</label>
        <note>catalytic</note>
    </ligand>
</feature>
<organism evidence="9 10">
    <name type="scientific">Elysia crispata</name>
    <name type="common">lettuce slug</name>
    <dbReference type="NCBI Taxonomy" id="231223"/>
    <lineage>
        <taxon>Eukaryota</taxon>
        <taxon>Metazoa</taxon>
        <taxon>Spiralia</taxon>
        <taxon>Lophotrochozoa</taxon>
        <taxon>Mollusca</taxon>
        <taxon>Gastropoda</taxon>
        <taxon>Heterobranchia</taxon>
        <taxon>Euthyneura</taxon>
        <taxon>Panpulmonata</taxon>
        <taxon>Sacoglossa</taxon>
        <taxon>Placobranchoidea</taxon>
        <taxon>Plakobranchidae</taxon>
        <taxon>Elysia</taxon>
    </lineage>
</organism>
<proteinExistence type="inferred from homology"/>
<feature type="binding site" evidence="5">
    <location>
        <position position="286"/>
    </location>
    <ligand>
        <name>substrate</name>
    </ligand>
</feature>
<dbReference type="GO" id="GO:0006508">
    <property type="term" value="P:proteolysis"/>
    <property type="evidence" value="ECO:0007669"/>
    <property type="project" value="UniProtKB-KW"/>
</dbReference>
<comment type="function">
    <text evidence="6">Cotranslationally removes the N-terminal methionine from nascent proteins. The N-terminal methionine is often cleaved when the second residue in the primary sequence is small and uncharged (Met-Ala-, Cys, Gly, Pro, Ser, Thr, or Val).</text>
</comment>
<feature type="binding site" evidence="5">
    <location>
        <position position="344"/>
    </location>
    <ligand>
        <name>a divalent metal cation</name>
        <dbReference type="ChEBI" id="CHEBI:60240"/>
        <label>1</label>
    </ligand>
</feature>
<dbReference type="InterPro" id="IPR001714">
    <property type="entry name" value="Pept_M24_MAP"/>
</dbReference>
<comment type="similarity">
    <text evidence="5">Belongs to the peptidase M24A family. Methionine aminopeptidase type 1 subfamily.</text>
</comment>